<name>A0A5C7EF36_9PROT</name>
<organism evidence="5 6">
    <name type="scientific">Pelomicrobium methylotrophicum</name>
    <dbReference type="NCBI Taxonomy" id="2602750"/>
    <lineage>
        <taxon>Bacteria</taxon>
        <taxon>Pseudomonadati</taxon>
        <taxon>Pseudomonadota</taxon>
        <taxon>Hydrogenophilia</taxon>
        <taxon>Hydrogenophilia incertae sedis</taxon>
        <taxon>Pelomicrobium</taxon>
    </lineage>
</organism>
<feature type="domain" description="HTH lacI-type" evidence="4">
    <location>
        <begin position="6"/>
        <end position="60"/>
    </location>
</feature>
<dbReference type="InParanoid" id="A0A5C7EF36"/>
<dbReference type="GO" id="GO:0003700">
    <property type="term" value="F:DNA-binding transcription factor activity"/>
    <property type="evidence" value="ECO:0007669"/>
    <property type="project" value="TreeGrafter"/>
</dbReference>
<evidence type="ECO:0000256" key="2">
    <source>
        <dbReference type="ARBA" id="ARBA00023125"/>
    </source>
</evidence>
<dbReference type="SUPFAM" id="SSF53822">
    <property type="entry name" value="Periplasmic binding protein-like I"/>
    <property type="match status" value="1"/>
</dbReference>
<protein>
    <submittedName>
        <fullName evidence="5">Substrate-binding domain-containing protein</fullName>
    </submittedName>
</protein>
<evidence type="ECO:0000259" key="4">
    <source>
        <dbReference type="PROSITE" id="PS50932"/>
    </source>
</evidence>
<dbReference type="Pfam" id="PF13377">
    <property type="entry name" value="Peripla_BP_3"/>
    <property type="match status" value="1"/>
</dbReference>
<dbReference type="CDD" id="cd06273">
    <property type="entry name" value="PBP1_LacI-like"/>
    <property type="match status" value="1"/>
</dbReference>
<dbReference type="Gene3D" id="1.10.260.40">
    <property type="entry name" value="lambda repressor-like DNA-binding domains"/>
    <property type="match status" value="1"/>
</dbReference>
<keyword evidence="2" id="KW-0238">DNA-binding</keyword>
<dbReference type="Gene3D" id="3.40.50.2300">
    <property type="match status" value="2"/>
</dbReference>
<dbReference type="InterPro" id="IPR000843">
    <property type="entry name" value="HTH_LacI"/>
</dbReference>
<dbReference type="EMBL" id="VPFL01000021">
    <property type="protein sequence ID" value="TXF10803.1"/>
    <property type="molecule type" value="Genomic_DNA"/>
</dbReference>
<dbReference type="SUPFAM" id="SSF47413">
    <property type="entry name" value="lambda repressor-like DNA-binding domains"/>
    <property type="match status" value="1"/>
</dbReference>
<reference evidence="5 6" key="1">
    <citation type="submission" date="2019-08" db="EMBL/GenBank/DDBJ databases">
        <title>Pelomicrobium methylotrophicum gen. nov., sp. nov. a moderately thermophilic, facultatively anaerobic, lithoautotrophic and methylotrophic bacterium isolated from a terrestrial mud volcano.</title>
        <authorList>
            <person name="Slobodkina G.B."/>
            <person name="Merkel A.Y."/>
            <person name="Slobodkin A.I."/>
        </authorList>
    </citation>
    <scope>NUCLEOTIDE SEQUENCE [LARGE SCALE GENOMIC DNA]</scope>
    <source>
        <strain evidence="5 6">SM250</strain>
    </source>
</reference>
<accession>A0A5C7EF36</accession>
<dbReference type="AlphaFoldDB" id="A0A5C7EF36"/>
<dbReference type="GO" id="GO:0000976">
    <property type="term" value="F:transcription cis-regulatory region binding"/>
    <property type="evidence" value="ECO:0007669"/>
    <property type="project" value="TreeGrafter"/>
</dbReference>
<dbReference type="OrthoDB" id="5621819at2"/>
<evidence type="ECO:0000256" key="1">
    <source>
        <dbReference type="ARBA" id="ARBA00023015"/>
    </source>
</evidence>
<dbReference type="InterPro" id="IPR046335">
    <property type="entry name" value="LacI/GalR-like_sensor"/>
</dbReference>
<evidence type="ECO:0000256" key="3">
    <source>
        <dbReference type="ARBA" id="ARBA00023163"/>
    </source>
</evidence>
<keyword evidence="3" id="KW-0804">Transcription</keyword>
<proteinExistence type="predicted"/>
<dbReference type="CDD" id="cd01392">
    <property type="entry name" value="HTH_LacI"/>
    <property type="match status" value="1"/>
</dbReference>
<comment type="caution">
    <text evidence="5">The sequence shown here is derived from an EMBL/GenBank/DDBJ whole genome shotgun (WGS) entry which is preliminary data.</text>
</comment>
<keyword evidence="1" id="KW-0805">Transcription regulation</keyword>
<dbReference type="SMART" id="SM00354">
    <property type="entry name" value="HTH_LACI"/>
    <property type="match status" value="1"/>
</dbReference>
<dbReference type="PANTHER" id="PTHR30146:SF138">
    <property type="entry name" value="TRANSCRIPTIONAL REGULATORY PROTEIN"/>
    <property type="match status" value="1"/>
</dbReference>
<evidence type="ECO:0000313" key="6">
    <source>
        <dbReference type="Proteomes" id="UP000321201"/>
    </source>
</evidence>
<dbReference type="RefSeq" id="WP_147800696.1">
    <property type="nucleotide sequence ID" value="NZ_VPFL01000021.1"/>
</dbReference>
<dbReference type="InterPro" id="IPR010982">
    <property type="entry name" value="Lambda_DNA-bd_dom_sf"/>
</dbReference>
<dbReference type="InterPro" id="IPR028082">
    <property type="entry name" value="Peripla_BP_I"/>
</dbReference>
<dbReference type="PROSITE" id="PS00356">
    <property type="entry name" value="HTH_LACI_1"/>
    <property type="match status" value="1"/>
</dbReference>
<dbReference type="Proteomes" id="UP000321201">
    <property type="component" value="Unassembled WGS sequence"/>
</dbReference>
<evidence type="ECO:0000313" key="5">
    <source>
        <dbReference type="EMBL" id="TXF10803.1"/>
    </source>
</evidence>
<gene>
    <name evidence="5" type="ORF">FR698_13345</name>
</gene>
<keyword evidence="6" id="KW-1185">Reference proteome</keyword>
<dbReference type="FunCoup" id="A0A5C7EF36">
    <property type="interactions" value="362"/>
</dbReference>
<dbReference type="PANTHER" id="PTHR30146">
    <property type="entry name" value="LACI-RELATED TRANSCRIPTIONAL REPRESSOR"/>
    <property type="match status" value="1"/>
</dbReference>
<sequence length="344" mass="37718">MKKKPVKLADVARFSGVSTATVSRALSLPHKVKPETLERIQRVIKKLGYVPHGAARALATRRTHTIGAVIPTLDNAIFANTTHALQKTLDEAGYTLLLGCHEFNPKVEARIARKLIERGVDGLVLFGTDHENELWELIERVQIPYVLTWALDRTGRRPCVGFDSREAGVRVAQYLMDLGHRRFAMIAGITATNERHRERVRGVREALAARGIALPPSRIIEKPFSPTAGREAMQEILRQRVRSTAVICGNDVLAIGAIAECHAQGLNVPADISVTGFDDMEFASMVTPALTTVHFPAAELGQYAAEHLLARLSGRKVPHQQQLPVELIVRASSAAPREVLAEVG</sequence>
<dbReference type="Pfam" id="PF00356">
    <property type="entry name" value="LacI"/>
    <property type="match status" value="1"/>
</dbReference>
<dbReference type="PROSITE" id="PS50932">
    <property type="entry name" value="HTH_LACI_2"/>
    <property type="match status" value="1"/>
</dbReference>